<protein>
    <submittedName>
        <fullName evidence="1">Uncharacterized protein</fullName>
    </submittedName>
</protein>
<dbReference type="EMBL" id="FWFP01000003">
    <property type="protein sequence ID" value="SLN27275.1"/>
    <property type="molecule type" value="Genomic_DNA"/>
</dbReference>
<name>A0A1X6YP50_9RHOB</name>
<keyword evidence="2" id="KW-1185">Reference proteome</keyword>
<evidence type="ECO:0000313" key="2">
    <source>
        <dbReference type="Proteomes" id="UP000193778"/>
    </source>
</evidence>
<organism evidence="1 2">
    <name type="scientific">Ruegeria meonggei</name>
    <dbReference type="NCBI Taxonomy" id="1446476"/>
    <lineage>
        <taxon>Bacteria</taxon>
        <taxon>Pseudomonadati</taxon>
        <taxon>Pseudomonadota</taxon>
        <taxon>Alphaproteobacteria</taxon>
        <taxon>Rhodobacterales</taxon>
        <taxon>Roseobacteraceae</taxon>
        <taxon>Ruegeria</taxon>
    </lineage>
</organism>
<accession>A0A1X6YP50</accession>
<proteinExistence type="predicted"/>
<dbReference type="AlphaFoldDB" id="A0A1X6YP50"/>
<evidence type="ECO:0000313" key="1">
    <source>
        <dbReference type="EMBL" id="SLN27275.1"/>
    </source>
</evidence>
<reference evidence="2" key="1">
    <citation type="submission" date="2017-03" db="EMBL/GenBank/DDBJ databases">
        <authorList>
            <person name="Rodrigo-Torres L."/>
            <person name="Arahal R.D."/>
            <person name="Lucena T."/>
        </authorList>
    </citation>
    <scope>NUCLEOTIDE SEQUENCE [LARGE SCALE GENOMIC DNA]</scope>
    <source>
        <strain evidence="2">CECT 8411</strain>
    </source>
</reference>
<gene>
    <name evidence="1" type="ORF">RUM8411_01080</name>
</gene>
<dbReference type="Proteomes" id="UP000193778">
    <property type="component" value="Unassembled WGS sequence"/>
</dbReference>
<sequence>MGGKSPVLNAPAQNEHGPVVVDRAGCPKQDYHFSSIPEARPKLPIGNLAIVPLNLNKTPSLTCRSALPVTVTSLWHPLVPSAPPRLGLFIVTDPKDSNNLKLDGMVNFKGIRMVFPQHSFEVILPNVERRPHPK</sequence>